<protein>
    <submittedName>
        <fullName evidence="7">N-acetylglucosamine-6-sulfatase</fullName>
    </submittedName>
</protein>
<keyword evidence="5" id="KW-0325">Glycoprotein</keyword>
<evidence type="ECO:0000313" key="7">
    <source>
        <dbReference type="EMBL" id="KAF0301769.1"/>
    </source>
</evidence>
<proteinExistence type="inferred from homology"/>
<dbReference type="OrthoDB" id="96314at2759"/>
<dbReference type="GO" id="GO:0008449">
    <property type="term" value="F:N-acetylglucosamine-6-sulfatase activity"/>
    <property type="evidence" value="ECO:0007669"/>
    <property type="project" value="TreeGrafter"/>
</dbReference>
<keyword evidence="3" id="KW-0732">Signal</keyword>
<dbReference type="SUPFAM" id="SSF53649">
    <property type="entry name" value="Alkaline phosphatase-like"/>
    <property type="match status" value="1"/>
</dbReference>
<keyword evidence="4" id="KW-0378">Hydrolase</keyword>
<dbReference type="GO" id="GO:0005539">
    <property type="term" value="F:glycosaminoglycan binding"/>
    <property type="evidence" value="ECO:0007669"/>
    <property type="project" value="TreeGrafter"/>
</dbReference>
<sequence>MPRLRTSACPVPSSALWFTLCAPRPPQFVSTPVCCPSRATLLTGRYQHNTAVRNNTLAGNCCGSDWRGRSEPRTVAALLRQRGYNTFYAGKYLNQVSGQRGTARDGD</sequence>
<dbReference type="Pfam" id="PF00884">
    <property type="entry name" value="Sulfatase"/>
    <property type="match status" value="1"/>
</dbReference>
<dbReference type="Gene3D" id="3.40.720.10">
    <property type="entry name" value="Alkaline Phosphatase, subunit A"/>
    <property type="match status" value="1"/>
</dbReference>
<organism evidence="7 8">
    <name type="scientific">Amphibalanus amphitrite</name>
    <name type="common">Striped barnacle</name>
    <name type="synonym">Balanus amphitrite</name>
    <dbReference type="NCBI Taxonomy" id="1232801"/>
    <lineage>
        <taxon>Eukaryota</taxon>
        <taxon>Metazoa</taxon>
        <taxon>Ecdysozoa</taxon>
        <taxon>Arthropoda</taxon>
        <taxon>Crustacea</taxon>
        <taxon>Multicrustacea</taxon>
        <taxon>Cirripedia</taxon>
        <taxon>Thoracica</taxon>
        <taxon>Thoracicalcarea</taxon>
        <taxon>Balanomorpha</taxon>
        <taxon>Balanoidea</taxon>
        <taxon>Balanidae</taxon>
        <taxon>Amphibalaninae</taxon>
        <taxon>Amphibalanus</taxon>
    </lineage>
</organism>
<evidence type="ECO:0000256" key="4">
    <source>
        <dbReference type="ARBA" id="ARBA00022801"/>
    </source>
</evidence>
<accession>A0A6A4W9D8</accession>
<dbReference type="PROSITE" id="PS00149">
    <property type="entry name" value="SULFATASE_2"/>
    <property type="match status" value="1"/>
</dbReference>
<dbReference type="AlphaFoldDB" id="A0A6A4W9D8"/>
<dbReference type="Proteomes" id="UP000440578">
    <property type="component" value="Unassembled WGS sequence"/>
</dbReference>
<dbReference type="InterPro" id="IPR017850">
    <property type="entry name" value="Alkaline_phosphatase_core_sf"/>
</dbReference>
<gene>
    <name evidence="7" type="primary">GNS_1</name>
    <name evidence="7" type="ORF">FJT64_025995</name>
</gene>
<comment type="cofactor">
    <cofactor evidence="1">
        <name>Ca(2+)</name>
        <dbReference type="ChEBI" id="CHEBI:29108"/>
    </cofactor>
</comment>
<dbReference type="PROSITE" id="PS00523">
    <property type="entry name" value="SULFATASE_1"/>
    <property type="match status" value="1"/>
</dbReference>
<dbReference type="PANTHER" id="PTHR43108">
    <property type="entry name" value="N-ACETYLGLUCOSAMINE-6-SULFATASE FAMILY MEMBER"/>
    <property type="match status" value="1"/>
</dbReference>
<evidence type="ECO:0000259" key="6">
    <source>
        <dbReference type="Pfam" id="PF00884"/>
    </source>
</evidence>
<name>A0A6A4W9D8_AMPAM</name>
<evidence type="ECO:0000256" key="5">
    <source>
        <dbReference type="ARBA" id="ARBA00023180"/>
    </source>
</evidence>
<evidence type="ECO:0000256" key="2">
    <source>
        <dbReference type="ARBA" id="ARBA00008779"/>
    </source>
</evidence>
<evidence type="ECO:0000256" key="1">
    <source>
        <dbReference type="ARBA" id="ARBA00001913"/>
    </source>
</evidence>
<reference evidence="7 8" key="1">
    <citation type="submission" date="2019-07" db="EMBL/GenBank/DDBJ databases">
        <title>Draft genome assembly of a fouling barnacle, Amphibalanus amphitrite (Darwin, 1854): The first reference genome for Thecostraca.</title>
        <authorList>
            <person name="Kim W."/>
        </authorList>
    </citation>
    <scope>NUCLEOTIDE SEQUENCE [LARGE SCALE GENOMIC DNA]</scope>
    <source>
        <strain evidence="7">SNU_AA5</strain>
        <tissue evidence="7">Soma without cirri and trophi</tissue>
    </source>
</reference>
<feature type="domain" description="Sulfatase N-terminal" evidence="6">
    <location>
        <begin position="27"/>
        <end position="99"/>
    </location>
</feature>
<keyword evidence="8" id="KW-1185">Reference proteome</keyword>
<comment type="caution">
    <text evidence="7">The sequence shown here is derived from an EMBL/GenBank/DDBJ whole genome shotgun (WGS) entry which is preliminary data.</text>
</comment>
<dbReference type="EMBL" id="VIIS01001124">
    <property type="protein sequence ID" value="KAF0301769.1"/>
    <property type="molecule type" value="Genomic_DNA"/>
</dbReference>
<evidence type="ECO:0000256" key="3">
    <source>
        <dbReference type="ARBA" id="ARBA00022729"/>
    </source>
</evidence>
<evidence type="ECO:0000313" key="8">
    <source>
        <dbReference type="Proteomes" id="UP000440578"/>
    </source>
</evidence>
<dbReference type="PANTHER" id="PTHR43108:SF8">
    <property type="entry name" value="SD21168P"/>
    <property type="match status" value="1"/>
</dbReference>
<dbReference type="InterPro" id="IPR000917">
    <property type="entry name" value="Sulfatase_N"/>
</dbReference>
<dbReference type="InterPro" id="IPR024607">
    <property type="entry name" value="Sulfatase_CS"/>
</dbReference>
<comment type="similarity">
    <text evidence="2">Belongs to the sulfatase family.</text>
</comment>